<evidence type="ECO:0000313" key="3">
    <source>
        <dbReference type="Proteomes" id="UP000185687"/>
    </source>
</evidence>
<dbReference type="OrthoDB" id="197907at2157"/>
<dbReference type="KEGG" id="hda:BB347_18710"/>
<keyword evidence="3" id="KW-1185">Reference proteome</keyword>
<organism evidence="2 3">
    <name type="scientific">Natronorubrum daqingense</name>
    <dbReference type="NCBI Taxonomy" id="588898"/>
    <lineage>
        <taxon>Archaea</taxon>
        <taxon>Methanobacteriati</taxon>
        <taxon>Methanobacteriota</taxon>
        <taxon>Stenosarchaea group</taxon>
        <taxon>Halobacteria</taxon>
        <taxon>Halobacteriales</taxon>
        <taxon>Natrialbaceae</taxon>
        <taxon>Natronorubrum</taxon>
    </lineage>
</organism>
<protein>
    <submittedName>
        <fullName evidence="2">Uncharacterized protein</fullName>
    </submittedName>
</protein>
<reference evidence="1 4" key="1">
    <citation type="submission" date="2017-01" db="EMBL/GenBank/DDBJ databases">
        <title>Complete genome sequence of Haloterrigena daqingensis type strain (JX313T).</title>
        <authorList>
            <person name="Shuang W."/>
        </authorList>
    </citation>
    <scope>NUCLEOTIDE SEQUENCE [LARGE SCALE GENOMIC DNA]</scope>
    <source>
        <strain evidence="4">JX313</strain>
        <strain evidence="1">JX313T</strain>
        <plasmid evidence="4">Plasmid unnamed3</plasmid>
        <plasmid evidence="1">unnamed3</plasmid>
    </source>
</reference>
<dbReference type="EMBL" id="CP019330">
    <property type="protein sequence ID" value="APX98738.1"/>
    <property type="molecule type" value="Genomic_DNA"/>
</dbReference>
<accession>A0A1N7G4L7</accession>
<gene>
    <name evidence="1" type="ORF">BB347_18710</name>
    <name evidence="2" type="ORF">SAMN05421809_3715</name>
</gene>
<evidence type="ECO:0000313" key="4">
    <source>
        <dbReference type="Proteomes" id="UP000187321"/>
    </source>
</evidence>
<dbReference type="RefSeq" id="WP_076584196.1">
    <property type="nucleotide sequence ID" value="NZ_CP019330.1"/>
</dbReference>
<evidence type="ECO:0000313" key="2">
    <source>
        <dbReference type="EMBL" id="SIS07488.1"/>
    </source>
</evidence>
<sequence length="103" mass="11167">MALTQTHTIGHSAREHTTVDLGEIVADVPPGTTCDLAVAGDRSSYELEFTRRETRWTVEGAGDVAELTAVYAVGGDQVGKPERVPGWIRAVCAELEIREVSMR</sequence>
<geneLocation type="plasmid" evidence="1">
    <name>unnamed3</name>
</geneLocation>
<dbReference type="GeneID" id="30958019"/>
<evidence type="ECO:0000313" key="1">
    <source>
        <dbReference type="EMBL" id="APX98738.1"/>
    </source>
</evidence>
<reference evidence="2 3" key="2">
    <citation type="submission" date="2017-01" db="EMBL/GenBank/DDBJ databases">
        <authorList>
            <person name="Mah S.A."/>
            <person name="Swanson W.J."/>
            <person name="Moy G.W."/>
            <person name="Vacquier V.D."/>
        </authorList>
    </citation>
    <scope>NUCLEOTIDE SEQUENCE [LARGE SCALE GENOMIC DNA]</scope>
    <source>
        <strain evidence="2 3">CGMCC 1.8909</strain>
    </source>
</reference>
<name>A0A1N7G4L7_9EURY</name>
<keyword evidence="1" id="KW-0614">Plasmid</keyword>
<dbReference type="AlphaFoldDB" id="A0A1N7G4L7"/>
<dbReference type="Proteomes" id="UP000187321">
    <property type="component" value="Plasmid unnamed3"/>
</dbReference>
<dbReference type="Proteomes" id="UP000185687">
    <property type="component" value="Unassembled WGS sequence"/>
</dbReference>
<proteinExistence type="predicted"/>
<dbReference type="EMBL" id="FTNP01000009">
    <property type="protein sequence ID" value="SIS07488.1"/>
    <property type="molecule type" value="Genomic_DNA"/>
</dbReference>